<dbReference type="Proteomes" id="UP001732700">
    <property type="component" value="Chromosome 1C"/>
</dbReference>
<reference evidence="1" key="1">
    <citation type="submission" date="2021-05" db="EMBL/GenBank/DDBJ databases">
        <authorList>
            <person name="Scholz U."/>
            <person name="Mascher M."/>
            <person name="Fiebig A."/>
        </authorList>
    </citation>
    <scope>NUCLEOTIDE SEQUENCE [LARGE SCALE GENOMIC DNA]</scope>
</reference>
<name>A0ACD5TP44_AVESA</name>
<organism evidence="1 2">
    <name type="scientific">Avena sativa</name>
    <name type="common">Oat</name>
    <dbReference type="NCBI Taxonomy" id="4498"/>
    <lineage>
        <taxon>Eukaryota</taxon>
        <taxon>Viridiplantae</taxon>
        <taxon>Streptophyta</taxon>
        <taxon>Embryophyta</taxon>
        <taxon>Tracheophyta</taxon>
        <taxon>Spermatophyta</taxon>
        <taxon>Magnoliopsida</taxon>
        <taxon>Liliopsida</taxon>
        <taxon>Poales</taxon>
        <taxon>Poaceae</taxon>
        <taxon>BOP clade</taxon>
        <taxon>Pooideae</taxon>
        <taxon>Poodae</taxon>
        <taxon>Poeae</taxon>
        <taxon>Poeae Chloroplast Group 1 (Aveneae type)</taxon>
        <taxon>Aveninae</taxon>
        <taxon>Avena</taxon>
    </lineage>
</organism>
<accession>A0ACD5TP44</accession>
<sequence length="1184" mass="131825">MQGFPGGTPDAQQLQATMLAIEQACSLIQVHMNPSEAEKVLSSLHSSLMPYQACRFILETSLMPNARFQAAGAIGDAAIREWGILADENKRSLILYCLNYVMEHAGSPDGYVQSKVSAVAARLLKRGWLEFPDQEKGAIFFEVEQSIRGMHGPNRQFAGINFLETLVSEFSPSTASSMGLPKEFHEQCQWSLEVKFLKDFYFWAQAAVFNTADQILNSNVTLPEEKACSAALRLMLQILSWSFKPTLLHENSDAKINSGLRSDAINLKKFERSLVKPGSSWTDILISSAHTTWILNFYTTLRQKYSYDTLWGDSPIAVSCRQLIVQLCSLAGAVFPNDNGDAQVEHFMHILSAVILWIEPPNVIAESIRSGGSESEFIDGCHALLSVASLTSSSLFDNLLKSIRQYGTINLLSALTSEAVKSVLDNHNEEETWGSDALDILLETWNVILGGNKSCLIVTGNLLRSIEVLGLSYLEADADKSPMSADGALAASSLFKIIVESHLKAAADSAFEDSDDAEYFHVSVSKRDEQLALYALIARAAADTTIPFLEQLFSERFARLSQRDIEKDPTRTLEELYWLLLITSHVLTDSGEGETLLIPEALQAGFPNVVEVGQHPVVTLSWSIINFSRQCLDPGIRGRYFSPRLMEAVIWFLARWVATYLVPLDVSREIDNMGKHGSQHSRKLLNSFAWDNNQGELVLDFVVLISMVALTTYQGEIELQTLTCQKLLASVVRRKHTCAYVVQLDSWRDLTRAFASGCSLFSLSGRLQRSLAETLACAASCIKDPEASVQYLRDLMGPVAGCLLENASRSDLKSVAHQPDVIYMVCCLLERLRGAARATQPRTQKVLFEMGHTAMKSLLTLLEVYKNQSEVVYMILKFVVDFIDGQAVFLDGKETSVLMSFCLRLLQIYSSHNIGKVMLSLSSTLRCESQSEKYKDLRALLRLLTNICSKDLVGFLSDSNIEGSPDIAEVIYVGLDIVTPLISLDLLKYPKLSRDYFILMSHLLEVYPEKVAHLNRDAFGRIIGSLEFGLRNQDGDVVERCLTAVNALASYHFKERLGGRGGISSQLMESEGSNDKLHESISSHFLRLLLQLLLFEDFRMELAGSAADALLPLLLCEQELYQRLVHELLGKQHNPTVKSRLAVAFHNLTSSNNLSSTLDRPNRQKFRKNLRAFLGEVSGFMQIK</sequence>
<dbReference type="EnsemblPlants" id="AVESA.00010b.r2.1CG0096880.2">
    <property type="protein sequence ID" value="AVESA.00010b.r2.1CG0096880.2.CDS"/>
    <property type="gene ID" value="AVESA.00010b.r2.1CG0096880"/>
</dbReference>
<protein>
    <submittedName>
        <fullName evidence="1">Uncharacterized protein</fullName>
    </submittedName>
</protein>
<keyword evidence="2" id="KW-1185">Reference proteome</keyword>
<reference evidence="1" key="2">
    <citation type="submission" date="2025-09" db="UniProtKB">
        <authorList>
            <consortium name="EnsemblPlants"/>
        </authorList>
    </citation>
    <scope>IDENTIFICATION</scope>
</reference>
<evidence type="ECO:0000313" key="1">
    <source>
        <dbReference type="EnsemblPlants" id="AVESA.00010b.r2.1CG0096880.2.CDS"/>
    </source>
</evidence>
<evidence type="ECO:0000313" key="2">
    <source>
        <dbReference type="Proteomes" id="UP001732700"/>
    </source>
</evidence>
<proteinExistence type="predicted"/>